<comment type="similarity">
    <text evidence="1">Belongs to the membrane fusion protein (MFP) (TC 8.A.1) family.</text>
</comment>
<dbReference type="PANTHER" id="PTHR30097">
    <property type="entry name" value="CATION EFFLUX SYSTEM PROTEIN CUSB"/>
    <property type="match status" value="1"/>
</dbReference>
<dbReference type="InterPro" id="IPR058792">
    <property type="entry name" value="Beta-barrel_RND_2"/>
</dbReference>
<dbReference type="Gene3D" id="2.40.30.170">
    <property type="match status" value="1"/>
</dbReference>
<dbReference type="Pfam" id="PF25975">
    <property type="entry name" value="CzcB_C"/>
    <property type="match status" value="1"/>
</dbReference>
<dbReference type="PROSITE" id="PS51257">
    <property type="entry name" value="PROKAR_LIPOPROTEIN"/>
    <property type="match status" value="1"/>
</dbReference>
<dbReference type="NCBIfam" id="TIGR01730">
    <property type="entry name" value="RND_mfp"/>
    <property type="match status" value="1"/>
</dbReference>
<sequence>MTRHWILALALAGLSCTVLAEEPKAKSEAPGKEQGEEHAEESPLAINAATQKQLGIATAVAELRTLEEEIKAPGEVKANAYATTLVSPRIPAQIVRRHKKLGDEIKAGETLVSLSSVEVAEAQGAYIVAEREWQRVQALGAEAVSGKRFTESQVARDQARAKLRAYGIGDGEIASLLKQGSARASGEFSLVAPQAGRITSDDFIVGERVEPGKVLFTIVDEATVWVEAQLAPSAAERVVAGAAVRVIAHTQTLPGKVVQLSHRTQEGSRTSPARIEVANDGDLLHTGEFVEAYIATASTTKALAIPTEAIVQLQGQPSVFVAEEPEHFETLSITLGEVRGAWTVVTGGLEPGTTIAVKGAYALKARLLKSALGEGHGH</sequence>
<dbReference type="Gene3D" id="2.40.50.100">
    <property type="match status" value="1"/>
</dbReference>
<reference evidence="7 8" key="1">
    <citation type="submission" date="2019-03" db="EMBL/GenBank/DDBJ databases">
        <title>Genomic Encyclopedia of Type Strains, Phase IV (KMG-IV): sequencing the most valuable type-strain genomes for metagenomic binning, comparative biology and taxonomic classification.</title>
        <authorList>
            <person name="Goeker M."/>
        </authorList>
    </citation>
    <scope>NUCLEOTIDE SEQUENCE [LARGE SCALE GENOMIC DNA]</scope>
    <source>
        <strain evidence="7 8">DSM 21667</strain>
    </source>
</reference>
<dbReference type="InterPro" id="IPR058647">
    <property type="entry name" value="BSH_CzcB-like"/>
</dbReference>
<evidence type="ECO:0000313" key="7">
    <source>
        <dbReference type="EMBL" id="TDR37719.1"/>
    </source>
</evidence>
<dbReference type="Gene3D" id="2.40.420.20">
    <property type="match status" value="1"/>
</dbReference>
<dbReference type="Pfam" id="PF25954">
    <property type="entry name" value="Beta-barrel_RND_2"/>
    <property type="match status" value="1"/>
</dbReference>
<dbReference type="EMBL" id="SNZH01000024">
    <property type="protein sequence ID" value="TDR37719.1"/>
    <property type="molecule type" value="Genomic_DNA"/>
</dbReference>
<keyword evidence="3" id="KW-0732">Signal</keyword>
<evidence type="ECO:0000256" key="2">
    <source>
        <dbReference type="ARBA" id="ARBA00022448"/>
    </source>
</evidence>
<keyword evidence="8" id="KW-1185">Reference proteome</keyword>
<dbReference type="InterPro" id="IPR058649">
    <property type="entry name" value="CzcB_C"/>
</dbReference>
<dbReference type="OrthoDB" id="9806939at2"/>
<feature type="domain" description="CzcB-like C-terminal circularly permuted SH3-like" evidence="6">
    <location>
        <begin position="303"/>
        <end position="364"/>
    </location>
</feature>
<evidence type="ECO:0000259" key="6">
    <source>
        <dbReference type="Pfam" id="PF25975"/>
    </source>
</evidence>
<feature type="signal peptide" evidence="3">
    <location>
        <begin position="1"/>
        <end position="20"/>
    </location>
</feature>
<dbReference type="GO" id="GO:0022857">
    <property type="term" value="F:transmembrane transporter activity"/>
    <property type="evidence" value="ECO:0007669"/>
    <property type="project" value="InterPro"/>
</dbReference>
<accession>A0A4R6YL06</accession>
<protein>
    <submittedName>
        <fullName evidence="7">Cobalt-zinc-cadmium efflux system membrane fusion protein</fullName>
    </submittedName>
</protein>
<keyword evidence="2" id="KW-0813">Transport</keyword>
<dbReference type="AlphaFoldDB" id="A0A4R6YL06"/>
<dbReference type="Pfam" id="PF25973">
    <property type="entry name" value="BSH_CzcB"/>
    <property type="match status" value="1"/>
</dbReference>
<dbReference type="GO" id="GO:0016020">
    <property type="term" value="C:membrane"/>
    <property type="evidence" value="ECO:0007669"/>
    <property type="project" value="InterPro"/>
</dbReference>
<comment type="caution">
    <text evidence="7">The sequence shown here is derived from an EMBL/GenBank/DDBJ whole genome shotgun (WGS) entry which is preliminary data.</text>
</comment>
<feature type="domain" description="CzcB-like barrel-sandwich hybrid" evidence="5">
    <location>
        <begin position="83"/>
        <end position="220"/>
    </location>
</feature>
<dbReference type="RefSeq" id="WP_133821677.1">
    <property type="nucleotide sequence ID" value="NZ_SNZH01000024.1"/>
</dbReference>
<organism evidence="7 8">
    <name type="scientific">Tahibacter aquaticus</name>
    <dbReference type="NCBI Taxonomy" id="520092"/>
    <lineage>
        <taxon>Bacteria</taxon>
        <taxon>Pseudomonadati</taxon>
        <taxon>Pseudomonadota</taxon>
        <taxon>Gammaproteobacteria</taxon>
        <taxon>Lysobacterales</taxon>
        <taxon>Rhodanobacteraceae</taxon>
        <taxon>Tahibacter</taxon>
    </lineage>
</organism>
<gene>
    <name evidence="7" type="ORF">DFR29_12416</name>
</gene>
<dbReference type="InterPro" id="IPR051909">
    <property type="entry name" value="MFP_Cation_Efflux"/>
</dbReference>
<proteinExistence type="inferred from homology"/>
<dbReference type="SUPFAM" id="SSF111369">
    <property type="entry name" value="HlyD-like secretion proteins"/>
    <property type="match status" value="1"/>
</dbReference>
<dbReference type="InterPro" id="IPR006143">
    <property type="entry name" value="RND_pump_MFP"/>
</dbReference>
<evidence type="ECO:0000259" key="5">
    <source>
        <dbReference type="Pfam" id="PF25973"/>
    </source>
</evidence>
<dbReference type="Gene3D" id="1.10.287.470">
    <property type="entry name" value="Helix hairpin bin"/>
    <property type="match status" value="1"/>
</dbReference>
<evidence type="ECO:0000259" key="4">
    <source>
        <dbReference type="Pfam" id="PF25954"/>
    </source>
</evidence>
<name>A0A4R6YL06_9GAMM</name>
<evidence type="ECO:0000313" key="8">
    <source>
        <dbReference type="Proteomes" id="UP000295293"/>
    </source>
</evidence>
<evidence type="ECO:0000256" key="1">
    <source>
        <dbReference type="ARBA" id="ARBA00009477"/>
    </source>
</evidence>
<feature type="chain" id="PRO_5020657744" evidence="3">
    <location>
        <begin position="21"/>
        <end position="378"/>
    </location>
</feature>
<dbReference type="PANTHER" id="PTHR30097:SF16">
    <property type="entry name" value="CATION EFFLUX SYSTEM (CZCB-LIKE)"/>
    <property type="match status" value="1"/>
</dbReference>
<evidence type="ECO:0000256" key="3">
    <source>
        <dbReference type="SAM" id="SignalP"/>
    </source>
</evidence>
<dbReference type="Proteomes" id="UP000295293">
    <property type="component" value="Unassembled WGS sequence"/>
</dbReference>
<feature type="domain" description="CusB-like beta-barrel" evidence="4">
    <location>
        <begin position="223"/>
        <end position="297"/>
    </location>
</feature>